<dbReference type="AlphaFoldDB" id="A0A8D8DBY6"/>
<feature type="region of interest" description="Disordered" evidence="1">
    <location>
        <begin position="1"/>
        <end position="60"/>
    </location>
</feature>
<reference evidence="2" key="1">
    <citation type="submission" date="2021-05" db="EMBL/GenBank/DDBJ databases">
        <authorList>
            <person name="Alioto T."/>
            <person name="Alioto T."/>
            <person name="Gomez Garrido J."/>
        </authorList>
    </citation>
    <scope>NUCLEOTIDE SEQUENCE</scope>
</reference>
<feature type="compositionally biased region" description="Basic residues" evidence="1">
    <location>
        <begin position="127"/>
        <end position="141"/>
    </location>
</feature>
<feature type="compositionally biased region" description="Low complexity" evidence="1">
    <location>
        <begin position="93"/>
        <end position="108"/>
    </location>
</feature>
<protein>
    <submittedName>
        <fullName evidence="2">(northern house mosquito) hypothetical protein</fullName>
    </submittedName>
</protein>
<feature type="compositionally biased region" description="Polar residues" evidence="1">
    <location>
        <begin position="1"/>
        <end position="15"/>
    </location>
</feature>
<feature type="compositionally biased region" description="Polar residues" evidence="1">
    <location>
        <begin position="196"/>
        <end position="215"/>
    </location>
</feature>
<accession>A0A8D8DBY6</accession>
<proteinExistence type="predicted"/>
<evidence type="ECO:0000313" key="2">
    <source>
        <dbReference type="EMBL" id="CAG6506887.1"/>
    </source>
</evidence>
<sequence>MSTRVTGGSKSSVNRESGERRSISTRRGSTMDGRRSSVGRSMTSGREERSGTRRGRSGMIGRGEVVRIDLATTKNITTISITARNNINSNHGRTTATRTTRNQNTTANPQRSGKTTNTAMIAHAKHPARANHTTTTRRKNGRTLPGKTRNTRENAISRRTGRSRGLENSGRTIQANVVTASHRTTRRTGRKGPVSATGSRTTRSSPGNIPASTESGRLITGRKSAEVPSGTGISGTGARITAARIIPARAPI</sequence>
<dbReference type="EMBL" id="HBUE01259279">
    <property type="protein sequence ID" value="CAG6558211.1"/>
    <property type="molecule type" value="Transcribed_RNA"/>
</dbReference>
<feature type="region of interest" description="Disordered" evidence="1">
    <location>
        <begin position="127"/>
        <end position="168"/>
    </location>
</feature>
<evidence type="ECO:0000256" key="1">
    <source>
        <dbReference type="SAM" id="MobiDB-lite"/>
    </source>
</evidence>
<organism evidence="2">
    <name type="scientific">Culex pipiens</name>
    <name type="common">House mosquito</name>
    <dbReference type="NCBI Taxonomy" id="7175"/>
    <lineage>
        <taxon>Eukaryota</taxon>
        <taxon>Metazoa</taxon>
        <taxon>Ecdysozoa</taxon>
        <taxon>Arthropoda</taxon>
        <taxon>Hexapoda</taxon>
        <taxon>Insecta</taxon>
        <taxon>Pterygota</taxon>
        <taxon>Neoptera</taxon>
        <taxon>Endopterygota</taxon>
        <taxon>Diptera</taxon>
        <taxon>Nematocera</taxon>
        <taxon>Culicoidea</taxon>
        <taxon>Culicidae</taxon>
        <taxon>Culicinae</taxon>
        <taxon>Culicini</taxon>
        <taxon>Culex</taxon>
        <taxon>Culex</taxon>
    </lineage>
</organism>
<name>A0A8D8DBY6_CULPI</name>
<feature type="region of interest" description="Disordered" evidence="1">
    <location>
        <begin position="87"/>
        <end position="114"/>
    </location>
</feature>
<feature type="region of interest" description="Disordered" evidence="1">
    <location>
        <begin position="180"/>
        <end position="233"/>
    </location>
</feature>
<dbReference type="EMBL" id="HBUE01154223">
    <property type="protein sequence ID" value="CAG6506887.1"/>
    <property type="molecule type" value="Transcribed_RNA"/>
</dbReference>